<comment type="pathway">
    <text evidence="2">Siderophore biosynthesis; mycobactin biosynthesis.</text>
</comment>
<feature type="domain" description="Acyl-CoA dehydrogenase/oxidase C-terminal" evidence="10">
    <location>
        <begin position="232"/>
        <end position="378"/>
    </location>
</feature>
<dbReference type="AlphaFoldDB" id="A0A7W8M9Q6"/>
<dbReference type="Pfam" id="PF00441">
    <property type="entry name" value="Acyl-CoA_dh_1"/>
    <property type="match status" value="1"/>
</dbReference>
<accession>A0A7W8M9Q6</accession>
<evidence type="ECO:0000313" key="13">
    <source>
        <dbReference type="EMBL" id="MBB5272590.1"/>
    </source>
</evidence>
<dbReference type="InterPro" id="IPR050741">
    <property type="entry name" value="Acyl-CoA_dehydrogenase"/>
</dbReference>
<evidence type="ECO:0000256" key="4">
    <source>
        <dbReference type="ARBA" id="ARBA00022630"/>
    </source>
</evidence>
<evidence type="ECO:0000256" key="1">
    <source>
        <dbReference type="ARBA" id="ARBA00001974"/>
    </source>
</evidence>
<evidence type="ECO:0000259" key="10">
    <source>
        <dbReference type="Pfam" id="PF00441"/>
    </source>
</evidence>
<name>A0A7W8M9Q6_9BURK</name>
<gene>
    <name evidence="13" type="ORF">HNQ70_002613</name>
</gene>
<comment type="similarity">
    <text evidence="3">Belongs to the acyl-CoA dehydrogenase family.</text>
</comment>
<organism evidence="13 14">
    <name type="scientific">Quisquiliibacterium transsilvanicum</name>
    <dbReference type="NCBI Taxonomy" id="1549638"/>
    <lineage>
        <taxon>Bacteria</taxon>
        <taxon>Pseudomonadati</taxon>
        <taxon>Pseudomonadota</taxon>
        <taxon>Betaproteobacteria</taxon>
        <taxon>Burkholderiales</taxon>
        <taxon>Burkholderiaceae</taxon>
        <taxon>Quisquiliibacterium</taxon>
    </lineage>
</organism>
<dbReference type="InterPro" id="IPR006089">
    <property type="entry name" value="Acyl-CoA_DH_CS"/>
</dbReference>
<evidence type="ECO:0000259" key="12">
    <source>
        <dbReference type="Pfam" id="PF02771"/>
    </source>
</evidence>
<dbReference type="PANTHER" id="PTHR48083:SF20">
    <property type="entry name" value="LONG-CHAIN SPECIFIC ACYL-COA DEHYDROGENASE, MITOCHONDRIAL"/>
    <property type="match status" value="1"/>
</dbReference>
<dbReference type="Pfam" id="PF02771">
    <property type="entry name" value="Acyl-CoA_dh_N"/>
    <property type="match status" value="1"/>
</dbReference>
<evidence type="ECO:0000313" key="14">
    <source>
        <dbReference type="Proteomes" id="UP000532440"/>
    </source>
</evidence>
<evidence type="ECO:0000256" key="7">
    <source>
        <dbReference type="ARBA" id="ARBA00037085"/>
    </source>
</evidence>
<feature type="domain" description="Acyl-CoA dehydrogenase/oxidase N-terminal" evidence="12">
    <location>
        <begin position="10"/>
        <end position="120"/>
    </location>
</feature>
<dbReference type="EMBL" id="JACHGB010000005">
    <property type="protein sequence ID" value="MBB5272590.1"/>
    <property type="molecule type" value="Genomic_DNA"/>
</dbReference>
<dbReference type="Proteomes" id="UP000532440">
    <property type="component" value="Unassembled WGS sequence"/>
</dbReference>
<dbReference type="InterPro" id="IPR046373">
    <property type="entry name" value="Acyl-CoA_Oxase/DH_mid-dom_sf"/>
</dbReference>
<dbReference type="FunFam" id="2.40.110.10:FF:000002">
    <property type="entry name" value="Acyl-CoA dehydrogenase fadE12"/>
    <property type="match status" value="1"/>
</dbReference>
<dbReference type="Pfam" id="PF02770">
    <property type="entry name" value="Acyl-CoA_dh_M"/>
    <property type="match status" value="1"/>
</dbReference>
<keyword evidence="4" id="KW-0285">Flavoprotein</keyword>
<evidence type="ECO:0000256" key="8">
    <source>
        <dbReference type="ARBA" id="ARBA00040394"/>
    </source>
</evidence>
<dbReference type="FunFam" id="1.20.140.10:FF:000001">
    <property type="entry name" value="Acyl-CoA dehydrogenase"/>
    <property type="match status" value="1"/>
</dbReference>
<dbReference type="PROSITE" id="PS00073">
    <property type="entry name" value="ACYL_COA_DH_2"/>
    <property type="match status" value="1"/>
</dbReference>
<dbReference type="PANTHER" id="PTHR48083">
    <property type="entry name" value="MEDIUM-CHAIN SPECIFIC ACYL-COA DEHYDROGENASE, MITOCHONDRIAL-RELATED"/>
    <property type="match status" value="1"/>
</dbReference>
<dbReference type="SUPFAM" id="SSF56645">
    <property type="entry name" value="Acyl-CoA dehydrogenase NM domain-like"/>
    <property type="match status" value="1"/>
</dbReference>
<evidence type="ECO:0000259" key="11">
    <source>
        <dbReference type="Pfam" id="PF02770"/>
    </source>
</evidence>
<dbReference type="InterPro" id="IPR006091">
    <property type="entry name" value="Acyl-CoA_Oxase/DH_mid-dom"/>
</dbReference>
<comment type="caution">
    <text evidence="13">The sequence shown here is derived from an EMBL/GenBank/DDBJ whole genome shotgun (WGS) entry which is preliminary data.</text>
</comment>
<sequence length="378" mass="41782">MQGDSLFAHEHELYRDSFRRFVAAEIEPFHDAWEAAGVAPREVWRKAGAAGFLLPSAPAEYGGGGGDFLHTAVILEEIARSVVTAVMGFTTHSDIVGRYILNLGTEEQRRAWLPPMASGEAIWSIAMTEPSAGSDLKAIRTVARRDGDHYLLSGQKTFITNGWNADFVLVAAKTDPSAGARGISLLRVDTRARGFSRGKLLDKIGLRGQDTAELFFDDIRVPVGDRLGEESRGFHYLTSELAHERIMIAIRCAALIEAALGWTIEYTKERQAFGKPLFDNQALRFRLAEIRAHVDATRALVDRCTALHLKGRLRAEDAAVAKLWATEATKLLDDLVQMHGGYGMVREYRIARAYTDARPNRIFGGASEVMKEIIARAL</sequence>
<protein>
    <recommendedName>
        <fullName evidence="8">Acyl-[acyl-carrier-protein] dehydrogenase MbtN</fullName>
    </recommendedName>
    <alternativeName>
        <fullName evidence="9">Mycobactin synthase protein N</fullName>
    </alternativeName>
</protein>
<dbReference type="InterPro" id="IPR036250">
    <property type="entry name" value="AcylCo_DH-like_C"/>
</dbReference>
<evidence type="ECO:0000256" key="5">
    <source>
        <dbReference type="ARBA" id="ARBA00022827"/>
    </source>
</evidence>
<dbReference type="GO" id="GO:0050660">
    <property type="term" value="F:flavin adenine dinucleotide binding"/>
    <property type="evidence" value="ECO:0007669"/>
    <property type="project" value="InterPro"/>
</dbReference>
<dbReference type="PROSITE" id="PS00072">
    <property type="entry name" value="ACYL_COA_DH_1"/>
    <property type="match status" value="1"/>
</dbReference>
<dbReference type="InterPro" id="IPR009075">
    <property type="entry name" value="AcylCo_DH/oxidase_C"/>
</dbReference>
<dbReference type="Gene3D" id="1.10.540.10">
    <property type="entry name" value="Acyl-CoA dehydrogenase/oxidase, N-terminal domain"/>
    <property type="match status" value="1"/>
</dbReference>
<dbReference type="SUPFAM" id="SSF47203">
    <property type="entry name" value="Acyl-CoA dehydrogenase C-terminal domain-like"/>
    <property type="match status" value="1"/>
</dbReference>
<keyword evidence="5" id="KW-0274">FAD</keyword>
<keyword evidence="14" id="KW-1185">Reference proteome</keyword>
<evidence type="ECO:0000256" key="6">
    <source>
        <dbReference type="ARBA" id="ARBA00023002"/>
    </source>
</evidence>
<dbReference type="Gene3D" id="1.20.140.10">
    <property type="entry name" value="Butyryl-CoA Dehydrogenase, subunit A, domain 3"/>
    <property type="match status" value="1"/>
</dbReference>
<proteinExistence type="inferred from homology"/>
<evidence type="ECO:0000256" key="2">
    <source>
        <dbReference type="ARBA" id="ARBA00005102"/>
    </source>
</evidence>
<dbReference type="GO" id="GO:0005737">
    <property type="term" value="C:cytoplasm"/>
    <property type="evidence" value="ECO:0007669"/>
    <property type="project" value="TreeGrafter"/>
</dbReference>
<dbReference type="Gene3D" id="2.40.110.10">
    <property type="entry name" value="Butyryl-CoA Dehydrogenase, subunit A, domain 2"/>
    <property type="match status" value="1"/>
</dbReference>
<dbReference type="InterPro" id="IPR013786">
    <property type="entry name" value="AcylCoA_DH/ox_N"/>
</dbReference>
<dbReference type="GO" id="GO:0003995">
    <property type="term" value="F:acyl-CoA dehydrogenase activity"/>
    <property type="evidence" value="ECO:0007669"/>
    <property type="project" value="InterPro"/>
</dbReference>
<evidence type="ECO:0000256" key="3">
    <source>
        <dbReference type="ARBA" id="ARBA00009347"/>
    </source>
</evidence>
<dbReference type="InterPro" id="IPR009100">
    <property type="entry name" value="AcylCoA_DH/oxidase_NM_dom_sf"/>
</dbReference>
<evidence type="ECO:0000256" key="9">
    <source>
        <dbReference type="ARBA" id="ARBA00042660"/>
    </source>
</evidence>
<comment type="function">
    <text evidence="7">Catalyzes the dehydrogenation at the alpha-beta position of ACP-bound acyl chains. This results in the introduction of a double bond in the lipidic chain, which is further transferred to the epsilon-amino group of lysine residue in the mycobactin core by MbtK.</text>
</comment>
<comment type="cofactor">
    <cofactor evidence="1">
        <name>FAD</name>
        <dbReference type="ChEBI" id="CHEBI:57692"/>
    </cofactor>
</comment>
<dbReference type="RefSeq" id="WP_183968273.1">
    <property type="nucleotide sequence ID" value="NZ_BAABEW010000012.1"/>
</dbReference>
<dbReference type="InterPro" id="IPR037069">
    <property type="entry name" value="AcylCoA_DH/ox_N_sf"/>
</dbReference>
<dbReference type="GO" id="GO:0033539">
    <property type="term" value="P:fatty acid beta-oxidation using acyl-CoA dehydrogenase"/>
    <property type="evidence" value="ECO:0007669"/>
    <property type="project" value="TreeGrafter"/>
</dbReference>
<reference evidence="13 14" key="1">
    <citation type="submission" date="2020-08" db="EMBL/GenBank/DDBJ databases">
        <title>Genomic Encyclopedia of Type Strains, Phase IV (KMG-IV): sequencing the most valuable type-strain genomes for metagenomic binning, comparative biology and taxonomic classification.</title>
        <authorList>
            <person name="Goeker M."/>
        </authorList>
    </citation>
    <scope>NUCLEOTIDE SEQUENCE [LARGE SCALE GENOMIC DNA]</scope>
    <source>
        <strain evidence="13 14">DSM 29781</strain>
    </source>
</reference>
<keyword evidence="6" id="KW-0560">Oxidoreductase</keyword>
<feature type="domain" description="Acyl-CoA oxidase/dehydrogenase middle" evidence="11">
    <location>
        <begin position="124"/>
        <end position="218"/>
    </location>
</feature>